<dbReference type="GeneID" id="110988902"/>
<dbReference type="RefSeq" id="XP_022108546.1">
    <property type="nucleotide sequence ID" value="XM_022252854.1"/>
</dbReference>
<dbReference type="OrthoDB" id="10250130at2759"/>
<evidence type="ECO:0000313" key="4">
    <source>
        <dbReference type="RefSeq" id="XP_022108545.1"/>
    </source>
</evidence>
<dbReference type="RefSeq" id="XP_022108545.1">
    <property type="nucleotide sequence ID" value="XM_022252853.1"/>
</dbReference>
<evidence type="ECO:0000313" key="5">
    <source>
        <dbReference type="RefSeq" id="XP_022108546.1"/>
    </source>
</evidence>
<name>A0A8B7ZYA6_ACAPL</name>
<accession>A0A8B7ZYA6</accession>
<reference evidence="2 3" key="1">
    <citation type="submission" date="2025-04" db="UniProtKB">
        <authorList>
            <consortium name="RefSeq"/>
        </authorList>
    </citation>
    <scope>IDENTIFICATION</scope>
</reference>
<organism evidence="1 5">
    <name type="scientific">Acanthaster planci</name>
    <name type="common">Crown-of-thorns starfish</name>
    <dbReference type="NCBI Taxonomy" id="133434"/>
    <lineage>
        <taxon>Eukaryota</taxon>
        <taxon>Metazoa</taxon>
        <taxon>Echinodermata</taxon>
        <taxon>Eleutherozoa</taxon>
        <taxon>Asterozoa</taxon>
        <taxon>Asteroidea</taxon>
        <taxon>Valvatacea</taxon>
        <taxon>Valvatida</taxon>
        <taxon>Acanthasteridae</taxon>
        <taxon>Acanthaster</taxon>
    </lineage>
</organism>
<keyword evidence="1" id="KW-1185">Reference proteome</keyword>
<dbReference type="RefSeq" id="XP_022108543.1">
    <property type="nucleotide sequence ID" value="XM_022252851.1"/>
</dbReference>
<gene>
    <name evidence="2 3 4 5" type="primary">LOC110988902</name>
</gene>
<sequence>MENLKLYVLFSTDGAPQEIPFAASDEADHFHIESSREQHGFEGTVPLPLPKFLLIFALGEWPQDNHFRHMSAEIHFGKDLDPFHVGTLSKDNRSVCWQGTWREDLQVRGMLMSEEGLTGLLVITPGKPDREG</sequence>
<dbReference type="AlphaFoldDB" id="A0A8B7ZYA6"/>
<dbReference type="Proteomes" id="UP000694845">
    <property type="component" value="Unplaced"/>
</dbReference>
<evidence type="ECO:0000313" key="3">
    <source>
        <dbReference type="RefSeq" id="XP_022108544.1"/>
    </source>
</evidence>
<evidence type="ECO:0000313" key="1">
    <source>
        <dbReference type="Proteomes" id="UP000694845"/>
    </source>
</evidence>
<proteinExistence type="predicted"/>
<protein>
    <submittedName>
        <fullName evidence="2 3">Uncharacterized protein LOC110988902 isoform X1</fullName>
    </submittedName>
</protein>
<dbReference type="KEGG" id="aplc:110988902"/>
<evidence type="ECO:0000313" key="2">
    <source>
        <dbReference type="RefSeq" id="XP_022108543.1"/>
    </source>
</evidence>
<dbReference type="RefSeq" id="XP_022108544.1">
    <property type="nucleotide sequence ID" value="XM_022252852.1"/>
</dbReference>